<dbReference type="EMBL" id="SRLA01000001">
    <property type="protein sequence ID" value="TGE10470.1"/>
    <property type="molecule type" value="Genomic_DNA"/>
</dbReference>
<accession>A0A4Z0PFA6</accession>
<proteinExistence type="predicted"/>
<protein>
    <recommendedName>
        <fullName evidence="3">AraC-type arabinose-binding/dimerisation domain-containing protein</fullName>
    </recommendedName>
</protein>
<dbReference type="OrthoDB" id="4205621at2"/>
<evidence type="ECO:0000313" key="1">
    <source>
        <dbReference type="EMBL" id="TGE10470.1"/>
    </source>
</evidence>
<reference evidence="1 2" key="1">
    <citation type="submission" date="2019-04" db="EMBL/GenBank/DDBJ databases">
        <authorList>
            <person name="Feng G."/>
            <person name="Zhang J."/>
            <person name="Zhu H."/>
        </authorList>
    </citation>
    <scope>NUCLEOTIDE SEQUENCE [LARGE SCALE GENOMIC DNA]</scope>
    <source>
        <strain evidence="1 2">92R-1</strain>
    </source>
</reference>
<evidence type="ECO:0000313" key="2">
    <source>
        <dbReference type="Proteomes" id="UP000298337"/>
    </source>
</evidence>
<name>A0A4Z0PFA6_9BACT</name>
<gene>
    <name evidence="1" type="ORF">EU556_06565</name>
</gene>
<keyword evidence="2" id="KW-1185">Reference proteome</keyword>
<sequence>MTAENHAQQTIPAIRLFNLADGSCTFEVGTLPTSVPLPVSFFEAETVIYDYQKKPHPAPRPQYVVTLRGKLRFTVSNGDTFILEPGILLLAEDTQGPGHQWDLLEGEMWERLYLPFPAEASSHFIPTNKAISEN</sequence>
<dbReference type="Proteomes" id="UP000298337">
    <property type="component" value="Unassembled WGS sequence"/>
</dbReference>
<dbReference type="RefSeq" id="WP_135432316.1">
    <property type="nucleotide sequence ID" value="NZ_SRLA01000001.1"/>
</dbReference>
<evidence type="ECO:0008006" key="3">
    <source>
        <dbReference type="Google" id="ProtNLM"/>
    </source>
</evidence>
<dbReference type="AlphaFoldDB" id="A0A4Z0PFA6"/>
<organism evidence="1 2">
    <name type="scientific">Hymenobacter fodinae</name>
    <dbReference type="NCBI Taxonomy" id="2510796"/>
    <lineage>
        <taxon>Bacteria</taxon>
        <taxon>Pseudomonadati</taxon>
        <taxon>Bacteroidota</taxon>
        <taxon>Cytophagia</taxon>
        <taxon>Cytophagales</taxon>
        <taxon>Hymenobacteraceae</taxon>
        <taxon>Hymenobacter</taxon>
    </lineage>
</organism>
<comment type="caution">
    <text evidence="1">The sequence shown here is derived from an EMBL/GenBank/DDBJ whole genome shotgun (WGS) entry which is preliminary data.</text>
</comment>